<organism evidence="3 4">
    <name type="scientific">Streptomyces vastus</name>
    <dbReference type="NCBI Taxonomy" id="285451"/>
    <lineage>
        <taxon>Bacteria</taxon>
        <taxon>Bacillati</taxon>
        <taxon>Actinomycetota</taxon>
        <taxon>Actinomycetes</taxon>
        <taxon>Kitasatosporales</taxon>
        <taxon>Streptomycetaceae</taxon>
        <taxon>Streptomyces</taxon>
    </lineage>
</organism>
<dbReference type="InterPro" id="IPR050237">
    <property type="entry name" value="ATP-dep_AMP-bd_enzyme"/>
</dbReference>
<dbReference type="InterPro" id="IPR000873">
    <property type="entry name" value="AMP-dep_synth/lig_dom"/>
</dbReference>
<keyword evidence="4" id="KW-1185">Reference proteome</keyword>
<evidence type="ECO:0000313" key="3">
    <source>
        <dbReference type="EMBL" id="GAA2625429.1"/>
    </source>
</evidence>
<dbReference type="Gene3D" id="3.30.300.30">
    <property type="match status" value="1"/>
</dbReference>
<dbReference type="PANTHER" id="PTHR43767:SF1">
    <property type="entry name" value="NONRIBOSOMAL PEPTIDE SYNTHASE PES1 (EUROFUNG)-RELATED"/>
    <property type="match status" value="1"/>
</dbReference>
<dbReference type="PROSITE" id="PS00455">
    <property type="entry name" value="AMP_BINDING"/>
    <property type="match status" value="1"/>
</dbReference>
<proteinExistence type="predicted"/>
<sequence>MSVGQAMSSRTTQTRNYVLRILKHLERDPARIVVRSWDGDLTAGEFHRFIANAAISLARAGVGAADTVAVLTEPNCATMLAARYAVHLHGAAVTHIRSMNARSDADELPAAEQARLLRATGARVLMVDGPNAPRGRALCNNQDGLALVALARDTAMPGTMDMPPAAPYTPENLAVVDLTSGTTGSPKLVRRSFGVRGRLIDLSFGVSEPEHRPTLLSVTPISHATATMVDAALAAGGTVVLHNGFRVDDVLRALTEQQVTDMYLAVPHLYQLIDQPGIDEAVFPSLRQVLYSGTAAAPSRIARAAQVFGHTLAQLYGSTEAGGMCTLTPLDHCEPELLPSGGRPFPWVEMEIRRLESGETVERGEAGEIYVRSPTLMDGYIGDEEHVGPTVRGGWLGTGDLGHWDKYGYLRLLGRIGSVVKANGIKIHPSSVQDILLQHPEVADSVVYGIRDTEYAEHLEAAVQLRTGARCTADDLRTHIAASLSAAHVPEDFSWWEEIPLNPSGKPDYALLRGRKDAQ</sequence>
<dbReference type="SUPFAM" id="SSF56801">
    <property type="entry name" value="Acetyl-CoA synthetase-like"/>
    <property type="match status" value="1"/>
</dbReference>
<dbReference type="PANTHER" id="PTHR43767">
    <property type="entry name" value="LONG-CHAIN-FATTY-ACID--COA LIGASE"/>
    <property type="match status" value="1"/>
</dbReference>
<protein>
    <submittedName>
        <fullName evidence="3">Long-chain fatty acid--CoA ligase</fullName>
    </submittedName>
</protein>
<reference evidence="4" key="1">
    <citation type="journal article" date="2019" name="Int. J. Syst. Evol. Microbiol.">
        <title>The Global Catalogue of Microorganisms (GCM) 10K type strain sequencing project: providing services to taxonomists for standard genome sequencing and annotation.</title>
        <authorList>
            <consortium name="The Broad Institute Genomics Platform"/>
            <consortium name="The Broad Institute Genome Sequencing Center for Infectious Disease"/>
            <person name="Wu L."/>
            <person name="Ma J."/>
        </authorList>
    </citation>
    <scope>NUCLEOTIDE SEQUENCE [LARGE SCALE GENOMIC DNA]</scope>
    <source>
        <strain evidence="4">JCM 4524</strain>
    </source>
</reference>
<evidence type="ECO:0000313" key="4">
    <source>
        <dbReference type="Proteomes" id="UP001500151"/>
    </source>
</evidence>
<dbReference type="InterPro" id="IPR045851">
    <property type="entry name" value="AMP-bd_C_sf"/>
</dbReference>
<dbReference type="Pfam" id="PF13193">
    <property type="entry name" value="AMP-binding_C"/>
    <property type="match status" value="1"/>
</dbReference>
<dbReference type="InterPro" id="IPR042099">
    <property type="entry name" value="ANL_N_sf"/>
</dbReference>
<dbReference type="EMBL" id="BAAASJ010000016">
    <property type="protein sequence ID" value="GAA2625429.1"/>
    <property type="molecule type" value="Genomic_DNA"/>
</dbReference>
<dbReference type="CDD" id="cd04433">
    <property type="entry name" value="AFD_class_I"/>
    <property type="match status" value="1"/>
</dbReference>
<name>A0ABP6CQH7_9ACTN</name>
<dbReference type="InterPro" id="IPR020845">
    <property type="entry name" value="AMP-binding_CS"/>
</dbReference>
<gene>
    <name evidence="3" type="ORF">GCM10010307_12480</name>
</gene>
<evidence type="ECO:0000259" key="1">
    <source>
        <dbReference type="Pfam" id="PF00501"/>
    </source>
</evidence>
<feature type="domain" description="AMP-binding enzyme C-terminal" evidence="2">
    <location>
        <begin position="432"/>
        <end position="506"/>
    </location>
</feature>
<dbReference type="Pfam" id="PF00501">
    <property type="entry name" value="AMP-binding"/>
    <property type="match status" value="1"/>
</dbReference>
<feature type="domain" description="AMP-dependent synthetase/ligase" evidence="1">
    <location>
        <begin position="25"/>
        <end position="380"/>
    </location>
</feature>
<dbReference type="InterPro" id="IPR025110">
    <property type="entry name" value="AMP-bd_C"/>
</dbReference>
<dbReference type="GO" id="GO:0016874">
    <property type="term" value="F:ligase activity"/>
    <property type="evidence" value="ECO:0007669"/>
    <property type="project" value="UniProtKB-KW"/>
</dbReference>
<keyword evidence="3" id="KW-0436">Ligase</keyword>
<comment type="caution">
    <text evidence="3">The sequence shown here is derived from an EMBL/GenBank/DDBJ whole genome shotgun (WGS) entry which is preliminary data.</text>
</comment>
<accession>A0ABP6CQH7</accession>
<dbReference type="Gene3D" id="3.40.50.12780">
    <property type="entry name" value="N-terminal domain of ligase-like"/>
    <property type="match status" value="1"/>
</dbReference>
<dbReference type="Proteomes" id="UP001500151">
    <property type="component" value="Unassembled WGS sequence"/>
</dbReference>
<evidence type="ECO:0000259" key="2">
    <source>
        <dbReference type="Pfam" id="PF13193"/>
    </source>
</evidence>